<keyword evidence="7 12" id="KW-0808">Transferase</keyword>
<feature type="transmembrane region" description="Helical" evidence="12">
    <location>
        <begin position="282"/>
        <end position="302"/>
    </location>
</feature>
<keyword evidence="14" id="KW-1185">Reference proteome</keyword>
<comment type="similarity">
    <text evidence="3 12">Belongs to the PIGV family.</text>
</comment>
<keyword evidence="10 12" id="KW-1133">Transmembrane helix</keyword>
<evidence type="ECO:0000256" key="2">
    <source>
        <dbReference type="ARBA" id="ARBA00004687"/>
    </source>
</evidence>
<evidence type="ECO:0000256" key="1">
    <source>
        <dbReference type="ARBA" id="ARBA00004477"/>
    </source>
</evidence>
<comment type="subcellular location">
    <subcellularLocation>
        <location evidence="1 12">Endoplasmic reticulum membrane</location>
        <topology evidence="1 12">Multi-pass membrane protein</topology>
    </subcellularLocation>
</comment>
<comment type="caution">
    <text evidence="13">The sequence shown here is derived from an EMBL/GenBank/DDBJ whole genome shotgun (WGS) entry which is preliminary data.</text>
</comment>
<dbReference type="PANTHER" id="PTHR12468:SF2">
    <property type="entry name" value="GPI MANNOSYLTRANSFERASE 2"/>
    <property type="match status" value="1"/>
</dbReference>
<keyword evidence="8 12" id="KW-0812">Transmembrane</keyword>
<accession>A0ABQ8G0N8</accession>
<feature type="transmembrane region" description="Helical" evidence="12">
    <location>
        <begin position="131"/>
        <end position="153"/>
    </location>
</feature>
<evidence type="ECO:0000313" key="14">
    <source>
        <dbReference type="Proteomes" id="UP000774617"/>
    </source>
</evidence>
<evidence type="ECO:0000256" key="5">
    <source>
        <dbReference type="ARBA" id="ARBA00022502"/>
    </source>
</evidence>
<dbReference type="EMBL" id="JAGTJR010000037">
    <property type="protein sequence ID" value="KAH7034251.1"/>
    <property type="molecule type" value="Genomic_DNA"/>
</dbReference>
<feature type="transmembrane region" description="Helical" evidence="12">
    <location>
        <begin position="461"/>
        <end position="480"/>
    </location>
</feature>
<dbReference type="EC" id="2.4.1.-" evidence="12"/>
<dbReference type="Pfam" id="PF04188">
    <property type="entry name" value="Mannosyl_trans2"/>
    <property type="match status" value="1"/>
</dbReference>
<dbReference type="PANTHER" id="PTHR12468">
    <property type="entry name" value="GPI MANNOSYLTRANSFERASE 2"/>
    <property type="match status" value="1"/>
</dbReference>
<reference evidence="13 14" key="1">
    <citation type="journal article" date="2021" name="Nat. Commun.">
        <title>Genetic determinants of endophytism in the Arabidopsis root mycobiome.</title>
        <authorList>
            <person name="Mesny F."/>
            <person name="Miyauchi S."/>
            <person name="Thiergart T."/>
            <person name="Pickel B."/>
            <person name="Atanasova L."/>
            <person name="Karlsson M."/>
            <person name="Huettel B."/>
            <person name="Barry K.W."/>
            <person name="Haridas S."/>
            <person name="Chen C."/>
            <person name="Bauer D."/>
            <person name="Andreopoulos W."/>
            <person name="Pangilinan J."/>
            <person name="LaButti K."/>
            <person name="Riley R."/>
            <person name="Lipzen A."/>
            <person name="Clum A."/>
            <person name="Drula E."/>
            <person name="Henrissat B."/>
            <person name="Kohler A."/>
            <person name="Grigoriev I.V."/>
            <person name="Martin F.M."/>
            <person name="Hacquard S."/>
        </authorList>
    </citation>
    <scope>NUCLEOTIDE SEQUENCE [LARGE SCALE GENOMIC DNA]</scope>
    <source>
        <strain evidence="13 14">MPI-SDFR-AT-0080</strain>
    </source>
</reference>
<feature type="transmembrane region" description="Helical" evidence="12">
    <location>
        <begin position="165"/>
        <end position="187"/>
    </location>
</feature>
<feature type="transmembrane region" description="Helical" evidence="12">
    <location>
        <begin position="21"/>
        <end position="39"/>
    </location>
</feature>
<keyword evidence="5 12" id="KW-0337">GPI-anchor biosynthesis</keyword>
<name>A0ABQ8G0N8_9PEZI</name>
<keyword evidence="11 12" id="KW-0472">Membrane</keyword>
<gene>
    <name evidence="13" type="ORF">B0J12DRAFT_582330</name>
</gene>
<comment type="pathway">
    <text evidence="2 12">Glycolipid biosynthesis; glycosylphosphatidylinositol-anchor biosynthesis.</text>
</comment>
<evidence type="ECO:0000256" key="8">
    <source>
        <dbReference type="ARBA" id="ARBA00022692"/>
    </source>
</evidence>
<organism evidence="13 14">
    <name type="scientific">Macrophomina phaseolina</name>
    <dbReference type="NCBI Taxonomy" id="35725"/>
    <lineage>
        <taxon>Eukaryota</taxon>
        <taxon>Fungi</taxon>
        <taxon>Dikarya</taxon>
        <taxon>Ascomycota</taxon>
        <taxon>Pezizomycotina</taxon>
        <taxon>Dothideomycetes</taxon>
        <taxon>Dothideomycetes incertae sedis</taxon>
        <taxon>Botryosphaeriales</taxon>
        <taxon>Botryosphaeriaceae</taxon>
        <taxon>Macrophomina</taxon>
    </lineage>
</organism>
<evidence type="ECO:0000256" key="7">
    <source>
        <dbReference type="ARBA" id="ARBA00022679"/>
    </source>
</evidence>
<evidence type="ECO:0000313" key="13">
    <source>
        <dbReference type="EMBL" id="KAH7034251.1"/>
    </source>
</evidence>
<dbReference type="InterPro" id="IPR007315">
    <property type="entry name" value="PIG-V/Gpi18"/>
</dbReference>
<dbReference type="Proteomes" id="UP000774617">
    <property type="component" value="Unassembled WGS sequence"/>
</dbReference>
<evidence type="ECO:0000256" key="11">
    <source>
        <dbReference type="ARBA" id="ARBA00023136"/>
    </source>
</evidence>
<comment type="caution">
    <text evidence="12">Lacks conserved residue(s) required for the propagation of feature annotation.</text>
</comment>
<proteinExistence type="inferred from homology"/>
<evidence type="ECO:0000256" key="6">
    <source>
        <dbReference type="ARBA" id="ARBA00022676"/>
    </source>
</evidence>
<keyword evidence="9 12" id="KW-0256">Endoplasmic reticulum</keyword>
<evidence type="ECO:0000256" key="4">
    <source>
        <dbReference type="ARBA" id="ARBA00013795"/>
    </source>
</evidence>
<keyword evidence="6 12" id="KW-0328">Glycosyltransferase</keyword>
<evidence type="ECO:0000256" key="3">
    <source>
        <dbReference type="ARBA" id="ARBA00008698"/>
    </source>
</evidence>
<sequence length="483" mass="52823">MAPLDPLPRAFTRALASPRTSLVIVFAAWKTLLLLIAFASPGPGYDTSTTLLLGRDAAASALVSASVPWTATLGERLASKLTRWDAIYFTVAAERGYQHEQDWAFSWAFNRFIAQVAKFFPVAGRPLTAHVWAGVIISHISHLLSVLVLHRLTAIVVPGSARKQIAFLAAALHACSPAGVFLSAPYGEALFSLLNFSGMLWYAYARVDAAPPILAGLDENGWRPKSARSLLYSLISGLCFGLATMVRSNGLLSGLIFFYDIIQSLHGLFGPRIGQISSLMRIIGAVIAGLLVGMGFIIPQWLAYQQYCLKENTRPWCSKTPPSIYSWVQKHYWNVGFLRYWTPSNIPLFLLAAPMLWVMTISALRVIPRRLSTLPSAASAAVKQNSAEKSSMRAETPHLLVAFGLPQLVLAALAVTNFHVQIVNRISSGYPEWYIVIMSSFCHSKEPKTPAVVSQYAAKSIFRLIIVYAAVQAALFASFLPPA</sequence>
<feature type="transmembrane region" description="Helical" evidence="12">
    <location>
        <begin position="252"/>
        <end position="270"/>
    </location>
</feature>
<feature type="transmembrane region" description="Helical" evidence="12">
    <location>
        <begin position="346"/>
        <end position="367"/>
    </location>
</feature>
<comment type="function">
    <text evidence="12">Mannosyltransferase involved in glycosylphosphatidylinositol-anchor biosynthesis.</text>
</comment>
<evidence type="ECO:0000256" key="12">
    <source>
        <dbReference type="RuleBase" id="RU363112"/>
    </source>
</evidence>
<protein>
    <recommendedName>
        <fullName evidence="4 12">GPI mannosyltransferase 2</fullName>
        <ecNumber evidence="12">2.4.1.-</ecNumber>
    </recommendedName>
</protein>
<evidence type="ECO:0000256" key="10">
    <source>
        <dbReference type="ARBA" id="ARBA00022989"/>
    </source>
</evidence>
<evidence type="ECO:0000256" key="9">
    <source>
        <dbReference type="ARBA" id="ARBA00022824"/>
    </source>
</evidence>